<organism evidence="1 2">
    <name type="scientific">Ramlibacter agri</name>
    <dbReference type="NCBI Taxonomy" id="2728837"/>
    <lineage>
        <taxon>Bacteria</taxon>
        <taxon>Pseudomonadati</taxon>
        <taxon>Pseudomonadota</taxon>
        <taxon>Betaproteobacteria</taxon>
        <taxon>Burkholderiales</taxon>
        <taxon>Comamonadaceae</taxon>
        <taxon>Ramlibacter</taxon>
    </lineage>
</organism>
<proteinExistence type="predicted"/>
<dbReference type="EMBL" id="JABBFX010000003">
    <property type="protein sequence ID" value="NML47216.1"/>
    <property type="molecule type" value="Genomic_DNA"/>
</dbReference>
<dbReference type="AlphaFoldDB" id="A0A848H8A2"/>
<reference evidence="1 2" key="1">
    <citation type="submission" date="2020-04" db="EMBL/GenBank/DDBJ databases">
        <title>Ramlibacter sp. G-1-2-2 isolated from soil.</title>
        <authorList>
            <person name="Dahal R.H."/>
        </authorList>
    </citation>
    <scope>NUCLEOTIDE SEQUENCE [LARGE SCALE GENOMIC DNA]</scope>
    <source>
        <strain evidence="1 2">G-1-2-2</strain>
    </source>
</reference>
<dbReference type="RefSeq" id="WP_169421501.1">
    <property type="nucleotide sequence ID" value="NZ_JABBFX010000003.1"/>
</dbReference>
<accession>A0A848H8A2</accession>
<evidence type="ECO:0000313" key="2">
    <source>
        <dbReference type="Proteomes" id="UP000541185"/>
    </source>
</evidence>
<sequence length="122" mass="13180">MSASQLPAVQATALQAVARLQLYEEHLRQLVGSWLDMELYQSVSAEVDNIRASCAILPGLAIPIAALVVSHADLVHCLWRNSQPGSSAGIAECDTELQEHLGNIHSLSRKCLRAAGRPDRAQ</sequence>
<keyword evidence="2" id="KW-1185">Reference proteome</keyword>
<comment type="caution">
    <text evidence="1">The sequence shown here is derived from an EMBL/GenBank/DDBJ whole genome shotgun (WGS) entry which is preliminary data.</text>
</comment>
<gene>
    <name evidence="1" type="ORF">HHL11_25945</name>
</gene>
<protein>
    <submittedName>
        <fullName evidence="1">Uncharacterized protein</fullName>
    </submittedName>
</protein>
<dbReference type="Proteomes" id="UP000541185">
    <property type="component" value="Unassembled WGS sequence"/>
</dbReference>
<name>A0A848H8A2_9BURK</name>
<evidence type="ECO:0000313" key="1">
    <source>
        <dbReference type="EMBL" id="NML47216.1"/>
    </source>
</evidence>